<keyword evidence="2" id="KW-1185">Reference proteome</keyword>
<evidence type="ECO:0000313" key="2">
    <source>
        <dbReference type="Proteomes" id="UP000054558"/>
    </source>
</evidence>
<dbReference type="InterPro" id="IPR040267">
    <property type="entry name" value="EID1-like"/>
</dbReference>
<gene>
    <name evidence="1" type="ORF">KFL_006310100</name>
</gene>
<sequence>MDTTTFEDLGDDIVCLILDKTLKPVPPGIASRTLASFACTSSRYASLMKERGWERACRNALPDLCEILLSADKESPGDAGWDCFAKLLTRCPGYRSKLVYLVYVTPYSTSQTLFTNTRGQIKGLETFNVALKSHVSDNWLLESPPTFLSEGEKILPGLIRAKSPFFLLSNCESGPSHVVRSTYTEWKTQGPNRNVWKEVPLVERSPPTQAIVEVYRGLVADVSALASDFAHTTGDAVICEKEPAALDRKAALKTPEAKQCPFCARPMQRISSRFHNWELCSLFGAASAAFDVCSSGHIYVRA</sequence>
<accession>A0A1Y1IHK7</accession>
<dbReference type="PANTHER" id="PTHR31348:SF4">
    <property type="entry name" value="PHYTOCHROME A-ASSOCIATED F-BOX PROTEIN"/>
    <property type="match status" value="1"/>
</dbReference>
<proteinExistence type="predicted"/>
<dbReference type="Proteomes" id="UP000054558">
    <property type="component" value="Unassembled WGS sequence"/>
</dbReference>
<organism evidence="1 2">
    <name type="scientific">Klebsormidium nitens</name>
    <name type="common">Green alga</name>
    <name type="synonym">Ulothrix nitens</name>
    <dbReference type="NCBI Taxonomy" id="105231"/>
    <lineage>
        <taxon>Eukaryota</taxon>
        <taxon>Viridiplantae</taxon>
        <taxon>Streptophyta</taxon>
        <taxon>Klebsormidiophyceae</taxon>
        <taxon>Klebsormidiales</taxon>
        <taxon>Klebsormidiaceae</taxon>
        <taxon>Klebsormidium</taxon>
    </lineage>
</organism>
<name>A0A1Y1IHK7_KLENI</name>
<dbReference type="AlphaFoldDB" id="A0A1Y1IHK7"/>
<dbReference type="EMBL" id="DF237580">
    <property type="protein sequence ID" value="GAQ90360.1"/>
    <property type="molecule type" value="Genomic_DNA"/>
</dbReference>
<reference evidence="1 2" key="1">
    <citation type="journal article" date="2014" name="Nat. Commun.">
        <title>Klebsormidium flaccidum genome reveals primary factors for plant terrestrial adaptation.</title>
        <authorList>
            <person name="Hori K."/>
            <person name="Maruyama F."/>
            <person name="Fujisawa T."/>
            <person name="Togashi T."/>
            <person name="Yamamoto N."/>
            <person name="Seo M."/>
            <person name="Sato S."/>
            <person name="Yamada T."/>
            <person name="Mori H."/>
            <person name="Tajima N."/>
            <person name="Moriyama T."/>
            <person name="Ikeuchi M."/>
            <person name="Watanabe M."/>
            <person name="Wada H."/>
            <person name="Kobayashi K."/>
            <person name="Saito M."/>
            <person name="Masuda T."/>
            <person name="Sasaki-Sekimoto Y."/>
            <person name="Mashiguchi K."/>
            <person name="Awai K."/>
            <person name="Shimojima M."/>
            <person name="Masuda S."/>
            <person name="Iwai M."/>
            <person name="Nobusawa T."/>
            <person name="Narise T."/>
            <person name="Kondo S."/>
            <person name="Saito H."/>
            <person name="Sato R."/>
            <person name="Murakawa M."/>
            <person name="Ihara Y."/>
            <person name="Oshima-Yamada Y."/>
            <person name="Ohtaka K."/>
            <person name="Satoh M."/>
            <person name="Sonobe K."/>
            <person name="Ishii M."/>
            <person name="Ohtani R."/>
            <person name="Kanamori-Sato M."/>
            <person name="Honoki R."/>
            <person name="Miyazaki D."/>
            <person name="Mochizuki H."/>
            <person name="Umetsu J."/>
            <person name="Higashi K."/>
            <person name="Shibata D."/>
            <person name="Kamiya Y."/>
            <person name="Sato N."/>
            <person name="Nakamura Y."/>
            <person name="Tabata S."/>
            <person name="Ida S."/>
            <person name="Kurokawa K."/>
            <person name="Ohta H."/>
        </authorList>
    </citation>
    <scope>NUCLEOTIDE SEQUENCE [LARGE SCALE GENOMIC DNA]</scope>
    <source>
        <strain evidence="1 2">NIES-2285</strain>
    </source>
</reference>
<protein>
    <submittedName>
        <fullName evidence="1">Uncharacterized protein</fullName>
    </submittedName>
</protein>
<evidence type="ECO:0000313" key="1">
    <source>
        <dbReference type="EMBL" id="GAQ90360.1"/>
    </source>
</evidence>
<dbReference type="PANTHER" id="PTHR31348">
    <property type="entry name" value="EID1-LIKE F-BOX PROTEIN 2-RELATED"/>
    <property type="match status" value="1"/>
</dbReference>